<feature type="domain" description="Helicase C-terminal" evidence="14">
    <location>
        <begin position="234"/>
        <end position="391"/>
    </location>
</feature>
<accession>A0ABS3FQZ4</accession>
<keyword evidence="6" id="KW-0067">ATP-binding</keyword>
<dbReference type="CDD" id="cd17920">
    <property type="entry name" value="DEXHc_RecQ"/>
    <property type="match status" value="1"/>
</dbReference>
<dbReference type="InterPro" id="IPR001650">
    <property type="entry name" value="Helicase_C-like"/>
</dbReference>
<dbReference type="Proteomes" id="UP000664844">
    <property type="component" value="Unassembled WGS sequence"/>
</dbReference>
<dbReference type="Pfam" id="PF16124">
    <property type="entry name" value="RecQ_Zn_bind"/>
    <property type="match status" value="1"/>
</dbReference>
<evidence type="ECO:0000256" key="12">
    <source>
        <dbReference type="ARBA" id="ARBA00044550"/>
    </source>
</evidence>
<dbReference type="SMART" id="SM00487">
    <property type="entry name" value="DEXDc"/>
    <property type="match status" value="1"/>
</dbReference>
<proteinExistence type="inferred from homology"/>
<dbReference type="PROSITE" id="PS51192">
    <property type="entry name" value="HELICASE_ATP_BIND_1"/>
    <property type="match status" value="1"/>
</dbReference>
<dbReference type="PANTHER" id="PTHR13710:SF105">
    <property type="entry name" value="ATP-DEPENDENT DNA HELICASE Q1"/>
    <property type="match status" value="1"/>
</dbReference>
<dbReference type="SUPFAM" id="SSF52540">
    <property type="entry name" value="P-loop containing nucleoside triphosphate hydrolases"/>
    <property type="match status" value="1"/>
</dbReference>
<dbReference type="EMBL" id="JAFLQW010000272">
    <property type="protein sequence ID" value="MBO0349404.1"/>
    <property type="molecule type" value="Genomic_DNA"/>
</dbReference>
<dbReference type="RefSeq" id="WP_207087928.1">
    <property type="nucleotide sequence ID" value="NZ_JAFLQW010000272.1"/>
</dbReference>
<evidence type="ECO:0000256" key="9">
    <source>
        <dbReference type="ARBA" id="ARBA00034617"/>
    </source>
</evidence>
<keyword evidence="8" id="KW-0413">Isomerase</keyword>
<dbReference type="Gene3D" id="3.40.50.300">
    <property type="entry name" value="P-loop containing nucleotide triphosphate hydrolases"/>
    <property type="match status" value="2"/>
</dbReference>
<evidence type="ECO:0000256" key="2">
    <source>
        <dbReference type="ARBA" id="ARBA00022723"/>
    </source>
</evidence>
<evidence type="ECO:0000256" key="6">
    <source>
        <dbReference type="ARBA" id="ARBA00022840"/>
    </source>
</evidence>
<dbReference type="InterPro" id="IPR014001">
    <property type="entry name" value="Helicase_ATP-bd"/>
</dbReference>
<evidence type="ECO:0000256" key="7">
    <source>
        <dbReference type="ARBA" id="ARBA00023125"/>
    </source>
</evidence>
<keyword evidence="5 15" id="KW-0347">Helicase</keyword>
<dbReference type="InterPro" id="IPR032284">
    <property type="entry name" value="RecQ_Zn-bd"/>
</dbReference>
<evidence type="ECO:0000259" key="13">
    <source>
        <dbReference type="PROSITE" id="PS51192"/>
    </source>
</evidence>
<dbReference type="Pfam" id="PF00271">
    <property type="entry name" value="Helicase_C"/>
    <property type="match status" value="1"/>
</dbReference>
<comment type="similarity">
    <text evidence="1">Belongs to the helicase family. RecQ subfamily.</text>
</comment>
<feature type="domain" description="Helicase ATP-binding" evidence="13">
    <location>
        <begin position="33"/>
        <end position="210"/>
    </location>
</feature>
<evidence type="ECO:0000313" key="16">
    <source>
        <dbReference type="Proteomes" id="UP000664844"/>
    </source>
</evidence>
<comment type="catalytic activity">
    <reaction evidence="9">
        <text>Couples ATP hydrolysis with the unwinding of duplex DNA by translocating in the 3'-5' direction.</text>
        <dbReference type="EC" id="5.6.2.4"/>
    </reaction>
</comment>
<evidence type="ECO:0000256" key="3">
    <source>
        <dbReference type="ARBA" id="ARBA00022741"/>
    </source>
</evidence>
<name>A0ABS3FQZ4_9CYAN</name>
<evidence type="ECO:0000256" key="11">
    <source>
        <dbReference type="ARBA" id="ARBA00044535"/>
    </source>
</evidence>
<dbReference type="SMART" id="SM00490">
    <property type="entry name" value="HELICc"/>
    <property type="match status" value="1"/>
</dbReference>
<dbReference type="EC" id="5.6.2.4" evidence="10"/>
<keyword evidence="3" id="KW-0547">Nucleotide-binding</keyword>
<dbReference type="NCBIfam" id="TIGR00614">
    <property type="entry name" value="recQ_fam"/>
    <property type="match status" value="1"/>
</dbReference>
<reference evidence="15 16" key="1">
    <citation type="submission" date="2021-03" db="EMBL/GenBank/DDBJ databases">
        <title>Metabolic Capacity of the Antarctic Cyanobacterium Phormidium pseudopriestleyi that Sustains Oxygenic Photosynthesis in the Presence of Hydrogen Sulfide.</title>
        <authorList>
            <person name="Lumian J.E."/>
            <person name="Jungblut A.D."/>
            <person name="Dillon M.L."/>
            <person name="Hawes I."/>
            <person name="Doran P.T."/>
            <person name="Mackey T.J."/>
            <person name="Dick G.J."/>
            <person name="Grettenberger C.L."/>
            <person name="Sumner D.Y."/>
        </authorList>
    </citation>
    <scope>NUCLEOTIDE SEQUENCE [LARGE SCALE GENOMIC DNA]</scope>
    <source>
        <strain evidence="15 16">FRX01</strain>
    </source>
</reference>
<dbReference type="PANTHER" id="PTHR13710">
    <property type="entry name" value="DNA HELICASE RECQ FAMILY MEMBER"/>
    <property type="match status" value="1"/>
</dbReference>
<dbReference type="GO" id="GO:0004386">
    <property type="term" value="F:helicase activity"/>
    <property type="evidence" value="ECO:0007669"/>
    <property type="project" value="UniProtKB-KW"/>
</dbReference>
<dbReference type="PROSITE" id="PS51194">
    <property type="entry name" value="HELICASE_CTER"/>
    <property type="match status" value="1"/>
</dbReference>
<comment type="caution">
    <text evidence="15">The sequence shown here is derived from an EMBL/GenBank/DDBJ whole genome shotgun (WGS) entry which is preliminary data.</text>
</comment>
<dbReference type="InterPro" id="IPR011545">
    <property type="entry name" value="DEAD/DEAH_box_helicase_dom"/>
</dbReference>
<keyword evidence="7" id="KW-0238">DNA-binding</keyword>
<organism evidence="15 16">
    <name type="scientific">Phormidium pseudopriestleyi FRX01</name>
    <dbReference type="NCBI Taxonomy" id="1759528"/>
    <lineage>
        <taxon>Bacteria</taxon>
        <taxon>Bacillati</taxon>
        <taxon>Cyanobacteriota</taxon>
        <taxon>Cyanophyceae</taxon>
        <taxon>Oscillatoriophycideae</taxon>
        <taxon>Oscillatoriales</taxon>
        <taxon>Oscillatoriaceae</taxon>
        <taxon>Phormidium</taxon>
    </lineage>
</organism>
<dbReference type="InterPro" id="IPR027417">
    <property type="entry name" value="P-loop_NTPase"/>
</dbReference>
<evidence type="ECO:0000256" key="5">
    <source>
        <dbReference type="ARBA" id="ARBA00022806"/>
    </source>
</evidence>
<sequence>MKCDDKPSWNQVRDTFREIWGYDDFRSPQGEIVQSLLQGKDALIVLPTGGGKSICFQLPALLQTGLTLVVSPLVALMENQVQELRDRHLDAALLHGEVPTKQRKATLKNLENNQLRLLYLSPETLLSPPVWQRLLAPELPINGMILDEAHCLVQWGDTFRPAYRRLGAVRPALLKSKPAGSKLAIAAFTATANPTAQKTIQSVLKLHKPNQFLLSPYRSNLSLQIQIAWTPRGRRQRMLQFIQSQGLQSGLVYVRTRRDAEELAAWLRQQGCKTCAYHGGLSGEERRSIESSWIGDFLQFVVCTCAFGMGVNKPNVRWVLHYQTPALLSEYIQEVGRAGRDGKPATALSLISECTGWLDSQDEHQRQFVVTQQQTLYRRAQNLVKKLPNQGNINQVIEQYPDGAIALSLLHSMGQLQWRDPFHYRITRSGSSPGLSPDQPSQQMKQFLFMRRCRWQFLLEAFGFEEEAKGMRCGHCDNCLGKRILGFIEL</sequence>
<keyword evidence="4" id="KW-0378">Hydrolase</keyword>
<evidence type="ECO:0000259" key="14">
    <source>
        <dbReference type="PROSITE" id="PS51194"/>
    </source>
</evidence>
<protein>
    <recommendedName>
        <fullName evidence="11">ATP-dependent DNA helicase RecQ</fullName>
        <ecNumber evidence="10">5.6.2.4</ecNumber>
    </recommendedName>
    <alternativeName>
        <fullName evidence="12">DNA 3'-5' helicase RecQ</fullName>
    </alternativeName>
</protein>
<evidence type="ECO:0000256" key="4">
    <source>
        <dbReference type="ARBA" id="ARBA00022801"/>
    </source>
</evidence>
<evidence type="ECO:0000256" key="10">
    <source>
        <dbReference type="ARBA" id="ARBA00034808"/>
    </source>
</evidence>
<keyword evidence="2" id="KW-0479">Metal-binding</keyword>
<dbReference type="InterPro" id="IPR004589">
    <property type="entry name" value="DNA_helicase_ATP-dep_RecQ"/>
</dbReference>
<keyword evidence="16" id="KW-1185">Reference proteome</keyword>
<evidence type="ECO:0000256" key="1">
    <source>
        <dbReference type="ARBA" id="ARBA00005446"/>
    </source>
</evidence>
<gene>
    <name evidence="15" type="ORF">J0895_09855</name>
</gene>
<evidence type="ECO:0000256" key="8">
    <source>
        <dbReference type="ARBA" id="ARBA00023235"/>
    </source>
</evidence>
<evidence type="ECO:0000313" key="15">
    <source>
        <dbReference type="EMBL" id="MBO0349404.1"/>
    </source>
</evidence>
<dbReference type="Pfam" id="PF00270">
    <property type="entry name" value="DEAD"/>
    <property type="match status" value="1"/>
</dbReference>